<evidence type="ECO:0000256" key="2">
    <source>
        <dbReference type="SAM" id="SignalP"/>
    </source>
</evidence>
<dbReference type="Pfam" id="PF16153">
    <property type="entry name" value="DUF4861"/>
    <property type="match status" value="1"/>
</dbReference>
<feature type="signal peptide" evidence="2">
    <location>
        <begin position="1"/>
        <end position="30"/>
    </location>
</feature>
<reference evidence="3 4" key="1">
    <citation type="journal article" date="2019" name="Int. J. Syst. Evol. Microbiol.">
        <title>The Global Catalogue of Microorganisms (GCM) 10K type strain sequencing project: providing services to taxonomists for standard genome sequencing and annotation.</title>
        <authorList>
            <consortium name="The Broad Institute Genomics Platform"/>
            <consortium name="The Broad Institute Genome Sequencing Center for Infectious Disease"/>
            <person name="Wu L."/>
            <person name="Ma J."/>
        </authorList>
    </citation>
    <scope>NUCLEOTIDE SEQUENCE [LARGE SCALE GENOMIC DNA]</scope>
    <source>
        <strain evidence="3 4">JCM 14331</strain>
    </source>
</reference>
<dbReference type="InterPro" id="IPR012341">
    <property type="entry name" value="6hp_glycosidase-like_sf"/>
</dbReference>
<dbReference type="EMBL" id="BAAAEO010000004">
    <property type="protein sequence ID" value="GAA0558407.1"/>
    <property type="molecule type" value="Genomic_DNA"/>
</dbReference>
<evidence type="ECO:0000313" key="4">
    <source>
        <dbReference type="Proteomes" id="UP001501169"/>
    </source>
</evidence>
<evidence type="ECO:0000256" key="1">
    <source>
        <dbReference type="ARBA" id="ARBA00022801"/>
    </source>
</evidence>
<dbReference type="Gene3D" id="1.50.10.10">
    <property type="match status" value="1"/>
</dbReference>
<dbReference type="InterPro" id="IPR032342">
    <property type="entry name" value="DUF4861"/>
</dbReference>
<dbReference type="InterPro" id="IPR052043">
    <property type="entry name" value="PolySaccharide_Degr_Enz"/>
</dbReference>
<feature type="chain" id="PRO_5046924033" description="DNA-directed RNA polymerase subunit alpha" evidence="2">
    <location>
        <begin position="31"/>
        <end position="828"/>
    </location>
</feature>
<protein>
    <recommendedName>
        <fullName evidence="5">DNA-directed RNA polymerase subunit alpha</fullName>
    </recommendedName>
</protein>
<evidence type="ECO:0000313" key="3">
    <source>
        <dbReference type="EMBL" id="GAA0558407.1"/>
    </source>
</evidence>
<keyword evidence="1" id="KW-0378">Hydrolase</keyword>
<accession>A0ABN1E3L3</accession>
<dbReference type="InterPro" id="IPR008928">
    <property type="entry name" value="6-hairpin_glycosidase_sf"/>
</dbReference>
<dbReference type="Proteomes" id="UP001501169">
    <property type="component" value="Unassembled WGS sequence"/>
</dbReference>
<keyword evidence="2" id="KW-0732">Signal</keyword>
<dbReference type="PANTHER" id="PTHR33886">
    <property type="entry name" value="UNSATURATED RHAMNOGALACTURONAN HYDROLASE (EUROFUNG)"/>
    <property type="match status" value="1"/>
</dbReference>
<evidence type="ECO:0008006" key="5">
    <source>
        <dbReference type="Google" id="ProtNLM"/>
    </source>
</evidence>
<dbReference type="InterPro" id="IPR010905">
    <property type="entry name" value="Glyco_hydro_88"/>
</dbReference>
<comment type="caution">
    <text evidence="3">The sequence shown here is derived from an EMBL/GenBank/DDBJ whole genome shotgun (WGS) entry which is preliminary data.</text>
</comment>
<keyword evidence="4" id="KW-1185">Reference proteome</keyword>
<dbReference type="PROSITE" id="PS51257">
    <property type="entry name" value="PROKAR_LIPOPROTEIN"/>
    <property type="match status" value="1"/>
</dbReference>
<sequence>MCNNRYFMARILFGKTLLSLSIATLISACSQQNSSPAQTDTAAQNNIATLGLSNPSDHARTDTVLLPYADLGIAPAQATALVAQTGGNLIASQLIDHNGDGEKDTLLLQAELAASTTQNISISNNPALFAAQQLPKRTQAEISRKTGGQWQGEKYIGGTFENVTEVTPPPQYTDHSEWIRYEGPGIESDKVGYRIYLDWRNGFDVFGNKTGAPVLHKVGLDGYESYHHMADWGMDLLKVGKSLGAGGYGYWDGQQVQLVSKVSGHTAKVIENGPLYSALQIQYKDWQIAGKTLQLTANLSMTAGSRLVHTRLTTSEILDNFAVGLVKLPKTRLLQGKLDIPGHSWTYLATWGEQTLTGGNDKLGMAVLFKRGDNKAITSDSNSHVAVLEPSGTELEYYFLSAWDGEPGGITTEAEFVAYLQQEAEKLTLAPRTELKTALSQQQKAGPLTAQKALDWSERLAASEMQRQTPYYAFGGWDYERGRPSKWEYTTGLQLQAYDDLLQLRPNPEWQQVLTDVIDSFITADGDIRTYKLTNFNIDSLNTGNMLLREYQRNPKPQYKQALDLLRKQLAEHPRTSEGAFWHKKIYPHQLWLDGVYMGMPFLANYTTAFEQGHALDEVVKEFTISRAKLRDPATGLYYHGWDEAKAQNWADKDTGLASQFWGRGLGWLAMALVDVLDTIPADQAELRQPLLDMSAELAAALVKVQDAKTGVWYQILDKPNATGNYLESSGSSMFAYFFAKGVNNGYLDARYKDTAIKAYQGLINEFVLVHTDNSVSLTNTCQVAGLGFGRDGSYNYYMSEPVIRNDAKANGPFIMAGVQVARLLSAN</sequence>
<organism evidence="3 4">
    <name type="scientific">Rheinheimera aquimaris</name>
    <dbReference type="NCBI Taxonomy" id="412437"/>
    <lineage>
        <taxon>Bacteria</taxon>
        <taxon>Pseudomonadati</taxon>
        <taxon>Pseudomonadota</taxon>
        <taxon>Gammaproteobacteria</taxon>
        <taxon>Chromatiales</taxon>
        <taxon>Chromatiaceae</taxon>
        <taxon>Rheinheimera</taxon>
    </lineage>
</organism>
<gene>
    <name evidence="3" type="ORF">GCM10009098_27960</name>
</gene>
<dbReference type="Pfam" id="PF07470">
    <property type="entry name" value="Glyco_hydro_88"/>
    <property type="match status" value="1"/>
</dbReference>
<dbReference type="PANTHER" id="PTHR33886:SF8">
    <property type="entry name" value="UNSATURATED RHAMNOGALACTURONAN HYDROLASE (EUROFUNG)"/>
    <property type="match status" value="1"/>
</dbReference>
<dbReference type="SUPFAM" id="SSF48208">
    <property type="entry name" value="Six-hairpin glycosidases"/>
    <property type="match status" value="1"/>
</dbReference>
<proteinExistence type="predicted"/>
<name>A0ABN1E3L3_9GAMM</name>